<reference evidence="1" key="1">
    <citation type="submission" date="2020-10" db="EMBL/GenBank/DDBJ databases">
        <authorList>
            <person name="Gilroy R."/>
        </authorList>
    </citation>
    <scope>NUCLEOTIDE SEQUENCE</scope>
    <source>
        <strain evidence="1">USAMLcec3-3695</strain>
    </source>
</reference>
<protein>
    <submittedName>
        <fullName evidence="1">Uncharacterized protein</fullName>
    </submittedName>
</protein>
<dbReference type="EMBL" id="DVNB01000047">
    <property type="protein sequence ID" value="HIU57045.1"/>
    <property type="molecule type" value="Genomic_DNA"/>
</dbReference>
<organism evidence="1 2">
    <name type="scientific">Candidatus Ornithomonoglobus merdipullorum</name>
    <dbReference type="NCBI Taxonomy" id="2840895"/>
    <lineage>
        <taxon>Bacteria</taxon>
        <taxon>Bacillati</taxon>
        <taxon>Bacillota</taxon>
        <taxon>Clostridia</taxon>
        <taxon>Candidatus Ornithomonoglobus</taxon>
    </lineage>
</organism>
<name>A0A9D1MBC1_9FIRM</name>
<evidence type="ECO:0000313" key="2">
    <source>
        <dbReference type="Proteomes" id="UP000824109"/>
    </source>
</evidence>
<reference evidence="1" key="2">
    <citation type="journal article" date="2021" name="PeerJ">
        <title>Extensive microbial diversity within the chicken gut microbiome revealed by metagenomics and culture.</title>
        <authorList>
            <person name="Gilroy R."/>
            <person name="Ravi A."/>
            <person name="Getino M."/>
            <person name="Pursley I."/>
            <person name="Horton D.L."/>
            <person name="Alikhan N.F."/>
            <person name="Baker D."/>
            <person name="Gharbi K."/>
            <person name="Hall N."/>
            <person name="Watson M."/>
            <person name="Adriaenssens E.M."/>
            <person name="Foster-Nyarko E."/>
            <person name="Jarju S."/>
            <person name="Secka A."/>
            <person name="Antonio M."/>
            <person name="Oren A."/>
            <person name="Chaudhuri R.R."/>
            <person name="La Ragione R."/>
            <person name="Hildebrand F."/>
            <person name="Pallen M.J."/>
        </authorList>
    </citation>
    <scope>NUCLEOTIDE SEQUENCE</scope>
    <source>
        <strain evidence="1">USAMLcec3-3695</strain>
    </source>
</reference>
<proteinExistence type="predicted"/>
<gene>
    <name evidence="1" type="ORF">IAA61_04425</name>
</gene>
<dbReference type="Proteomes" id="UP000824109">
    <property type="component" value="Unassembled WGS sequence"/>
</dbReference>
<comment type="caution">
    <text evidence="1">The sequence shown here is derived from an EMBL/GenBank/DDBJ whole genome shotgun (WGS) entry which is preliminary data.</text>
</comment>
<dbReference type="AlphaFoldDB" id="A0A9D1MBC1"/>
<accession>A0A9D1MBC1</accession>
<sequence length="76" mass="8742">MTMYNTIEIMDAGLSCLVEKLGIVGAEQFISVIKRENFDYTAWQRSYFDEMDDGEFMTAAAEYAENHPHRGKGQRI</sequence>
<evidence type="ECO:0000313" key="1">
    <source>
        <dbReference type="EMBL" id="HIU57045.1"/>
    </source>
</evidence>